<proteinExistence type="predicted"/>
<feature type="transmembrane region" description="Helical" evidence="1">
    <location>
        <begin position="26"/>
        <end position="47"/>
    </location>
</feature>
<keyword evidence="1" id="KW-1133">Transmembrane helix</keyword>
<dbReference type="AlphaFoldDB" id="A0A077HJY3"/>
<evidence type="ECO:0000256" key="1">
    <source>
        <dbReference type="SAM" id="Phobius"/>
    </source>
</evidence>
<keyword evidence="3" id="KW-1185">Reference proteome</keyword>
<sequence>MILLLPTPVPVDVSNWPAPSPQWPTLVLSGASLVVALAALVVAVATLRFTKQAWEREGAVLDINFVFFYWGHEEAPLRDHAEFRFSIKNVGRTMTEIRTITIATINSDGSEGSILSFNGKYLLGDQNQLAGGQIVERSLDPKKLPSTVPKVFASDTVDMVIEVRHTFGVDRQSIPDYGVKGLQQFISRDGD</sequence>
<dbReference type="RefSeq" id="WP_038613858.1">
    <property type="nucleotide sequence ID" value="NZ_CP009215.1"/>
</dbReference>
<dbReference type="KEGG" id="cuv:CUREI_03515"/>
<dbReference type="OrthoDB" id="9826849at2"/>
<gene>
    <name evidence="2" type="ORF">CUREI_03515</name>
</gene>
<dbReference type="HOGENOM" id="CLU_1419355_0_0_11"/>
<organism evidence="2 3">
    <name type="scientific">Corynebacterium ureicelerivorans</name>
    <dbReference type="NCBI Taxonomy" id="401472"/>
    <lineage>
        <taxon>Bacteria</taxon>
        <taxon>Bacillati</taxon>
        <taxon>Actinomycetota</taxon>
        <taxon>Actinomycetes</taxon>
        <taxon>Mycobacteriales</taxon>
        <taxon>Corynebacteriaceae</taxon>
        <taxon>Corynebacterium</taxon>
    </lineage>
</organism>
<reference evidence="2 3" key="1">
    <citation type="submission" date="2014-08" db="EMBL/GenBank/DDBJ databases">
        <title>Complete genome sequence of Corynebacterium ureicelerivorans DSM 45051, a lipophilic and urea-splitting isolate from a blood culture of a septicaemia patient.</title>
        <authorList>
            <person name="Tippelt A."/>
            <person name="Albersmeier A."/>
            <person name="Brinkrolf K."/>
            <person name="Ruckert C."/>
            <person name="Tauch A."/>
        </authorList>
    </citation>
    <scope>NUCLEOTIDE SEQUENCE [LARGE SCALE GENOMIC DNA]</scope>
    <source>
        <strain evidence="2 3">IMMIB RIV-2301</strain>
    </source>
</reference>
<protein>
    <submittedName>
        <fullName evidence="2">Uncharacterized protein</fullName>
    </submittedName>
</protein>
<accession>A0A077HJY3</accession>
<keyword evidence="1" id="KW-0472">Membrane</keyword>
<keyword evidence="1" id="KW-0812">Transmembrane</keyword>
<name>A0A077HJY3_9CORY</name>
<evidence type="ECO:0000313" key="3">
    <source>
        <dbReference type="Proteomes" id="UP000028939"/>
    </source>
</evidence>
<evidence type="ECO:0000313" key="2">
    <source>
        <dbReference type="EMBL" id="AIL96484.1"/>
    </source>
</evidence>
<dbReference type="Proteomes" id="UP000028939">
    <property type="component" value="Chromosome"/>
</dbReference>
<dbReference type="EMBL" id="CP009215">
    <property type="protein sequence ID" value="AIL96484.1"/>
    <property type="molecule type" value="Genomic_DNA"/>
</dbReference>